<sequence length="82" mass="8860">MKTFLRTTAAFVVLASLAVFGYCLYRTVFTVDCVSGGPYLSEVDVPECPTGASARVWIMQGAVFTGVCAGWWFLLIGRRSAA</sequence>
<reference evidence="2" key="2">
    <citation type="submission" date="2020-09" db="EMBL/GenBank/DDBJ databases">
        <authorList>
            <person name="Sun Q."/>
            <person name="Ohkuma M."/>
        </authorList>
    </citation>
    <scope>NUCLEOTIDE SEQUENCE</scope>
    <source>
        <strain evidence="2">JCM 4386</strain>
    </source>
</reference>
<proteinExistence type="predicted"/>
<keyword evidence="1" id="KW-1133">Transmembrane helix</keyword>
<dbReference type="AlphaFoldDB" id="A0A918FPV8"/>
<evidence type="ECO:0000313" key="2">
    <source>
        <dbReference type="EMBL" id="GGR65988.1"/>
    </source>
</evidence>
<reference evidence="2" key="1">
    <citation type="journal article" date="2014" name="Int. J. Syst. Evol. Microbiol.">
        <title>Complete genome sequence of Corynebacterium casei LMG S-19264T (=DSM 44701T), isolated from a smear-ripened cheese.</title>
        <authorList>
            <consortium name="US DOE Joint Genome Institute (JGI-PGF)"/>
            <person name="Walter F."/>
            <person name="Albersmeier A."/>
            <person name="Kalinowski J."/>
            <person name="Ruckert C."/>
        </authorList>
    </citation>
    <scope>NUCLEOTIDE SEQUENCE</scope>
    <source>
        <strain evidence="2">JCM 4386</strain>
    </source>
</reference>
<evidence type="ECO:0000256" key="1">
    <source>
        <dbReference type="SAM" id="Phobius"/>
    </source>
</evidence>
<name>A0A918FPV8_9ACTN</name>
<feature type="transmembrane region" description="Helical" evidence="1">
    <location>
        <begin position="54"/>
        <end position="76"/>
    </location>
</feature>
<organism evidence="2 3">
    <name type="scientific">Streptomyces humidus</name>
    <dbReference type="NCBI Taxonomy" id="52259"/>
    <lineage>
        <taxon>Bacteria</taxon>
        <taxon>Bacillati</taxon>
        <taxon>Actinomycetota</taxon>
        <taxon>Actinomycetes</taxon>
        <taxon>Kitasatosporales</taxon>
        <taxon>Streptomycetaceae</taxon>
        <taxon>Streptomyces</taxon>
    </lineage>
</organism>
<dbReference type="EMBL" id="BMTL01000001">
    <property type="protein sequence ID" value="GGR65988.1"/>
    <property type="molecule type" value="Genomic_DNA"/>
</dbReference>
<accession>A0A918FPV8</accession>
<evidence type="ECO:0000313" key="3">
    <source>
        <dbReference type="Proteomes" id="UP000606194"/>
    </source>
</evidence>
<dbReference type="RefSeq" id="WP_190147152.1">
    <property type="nucleotide sequence ID" value="NZ_BMTL01000001.1"/>
</dbReference>
<dbReference type="Proteomes" id="UP000606194">
    <property type="component" value="Unassembled WGS sequence"/>
</dbReference>
<keyword evidence="1" id="KW-0812">Transmembrane</keyword>
<protein>
    <submittedName>
        <fullName evidence="2">Uncharacterized protein</fullName>
    </submittedName>
</protein>
<comment type="caution">
    <text evidence="2">The sequence shown here is derived from an EMBL/GenBank/DDBJ whole genome shotgun (WGS) entry which is preliminary data.</text>
</comment>
<keyword evidence="3" id="KW-1185">Reference proteome</keyword>
<gene>
    <name evidence="2" type="ORF">GCM10010269_00690</name>
</gene>
<keyword evidence="1" id="KW-0472">Membrane</keyword>